<comment type="caution">
    <text evidence="2">The sequence shown here is derived from an EMBL/GenBank/DDBJ whole genome shotgun (WGS) entry which is preliminary data.</text>
</comment>
<feature type="compositionally biased region" description="Basic and acidic residues" evidence="1">
    <location>
        <begin position="30"/>
        <end position="40"/>
    </location>
</feature>
<accession>A0ABP7IEG6</accession>
<name>A0ABP7IEG6_9ACTN</name>
<dbReference type="EMBL" id="BAABDE010000022">
    <property type="protein sequence ID" value="GAA3816283.1"/>
    <property type="molecule type" value="Genomic_DNA"/>
</dbReference>
<gene>
    <name evidence="2" type="ORF">GCM10022403_057210</name>
</gene>
<dbReference type="Proteomes" id="UP001501009">
    <property type="component" value="Unassembled WGS sequence"/>
</dbReference>
<feature type="region of interest" description="Disordered" evidence="1">
    <location>
        <begin position="97"/>
        <end position="117"/>
    </location>
</feature>
<keyword evidence="3" id="KW-1185">Reference proteome</keyword>
<protein>
    <submittedName>
        <fullName evidence="2">Uncharacterized protein</fullName>
    </submittedName>
</protein>
<evidence type="ECO:0000313" key="2">
    <source>
        <dbReference type="EMBL" id="GAA3816283.1"/>
    </source>
</evidence>
<evidence type="ECO:0000256" key="1">
    <source>
        <dbReference type="SAM" id="MobiDB-lite"/>
    </source>
</evidence>
<evidence type="ECO:0000313" key="3">
    <source>
        <dbReference type="Proteomes" id="UP001501009"/>
    </source>
</evidence>
<proteinExistence type="predicted"/>
<reference evidence="3" key="1">
    <citation type="journal article" date="2019" name="Int. J. Syst. Evol. Microbiol.">
        <title>The Global Catalogue of Microorganisms (GCM) 10K type strain sequencing project: providing services to taxonomists for standard genome sequencing and annotation.</title>
        <authorList>
            <consortium name="The Broad Institute Genomics Platform"/>
            <consortium name="The Broad Institute Genome Sequencing Center for Infectious Disease"/>
            <person name="Wu L."/>
            <person name="Ma J."/>
        </authorList>
    </citation>
    <scope>NUCLEOTIDE SEQUENCE [LARGE SCALE GENOMIC DNA]</scope>
    <source>
        <strain evidence="3">JCM 17138</strain>
    </source>
</reference>
<feature type="region of interest" description="Disordered" evidence="1">
    <location>
        <begin position="1"/>
        <end position="80"/>
    </location>
</feature>
<organism evidence="2 3">
    <name type="scientific">Streptomyces coacervatus</name>
    <dbReference type="NCBI Taxonomy" id="647381"/>
    <lineage>
        <taxon>Bacteria</taxon>
        <taxon>Bacillati</taxon>
        <taxon>Actinomycetota</taxon>
        <taxon>Actinomycetes</taxon>
        <taxon>Kitasatosporales</taxon>
        <taxon>Streptomycetaceae</taxon>
        <taxon>Streptomyces</taxon>
    </lineage>
</organism>
<sequence length="117" mass="12488">MQIGGHHPGHIQRAQREPGDEREVCDEEDTPCHTDTDALRVKAGSESAGRSSLVAPTRRSRKCRGPAPLKGRGGPPGFTGSALTLHDPLDAACGRIGSGSSVRTCMRLPPHRYVSRP</sequence>